<keyword evidence="1" id="KW-0646">Protease inhibitor</keyword>
<dbReference type="AlphaFoldDB" id="A0A0L7LUH5"/>
<feature type="domain" description="BPTI/Kunitz inhibitor" evidence="4">
    <location>
        <begin position="1"/>
        <end position="50"/>
    </location>
</feature>
<evidence type="ECO:0000259" key="4">
    <source>
        <dbReference type="PROSITE" id="PS50279"/>
    </source>
</evidence>
<accession>A0A0L7LUH5</accession>
<dbReference type="GO" id="GO:0004867">
    <property type="term" value="F:serine-type endopeptidase inhibitor activity"/>
    <property type="evidence" value="ECO:0007669"/>
    <property type="project" value="UniProtKB-KW"/>
</dbReference>
<proteinExistence type="predicted"/>
<dbReference type="InterPro" id="IPR002223">
    <property type="entry name" value="Kunitz_BPTI"/>
</dbReference>
<dbReference type="Pfam" id="PF00014">
    <property type="entry name" value="Kunitz_BPTI"/>
    <property type="match status" value="1"/>
</dbReference>
<evidence type="ECO:0000256" key="1">
    <source>
        <dbReference type="ARBA" id="ARBA00022690"/>
    </source>
</evidence>
<reference evidence="5 6" key="1">
    <citation type="journal article" date="2015" name="Genome Biol. Evol.">
        <title>The genome of winter moth (Operophtera brumata) provides a genomic perspective on sexual dimorphism and phenology.</title>
        <authorList>
            <person name="Derks M.F."/>
            <person name="Smit S."/>
            <person name="Salis L."/>
            <person name="Schijlen E."/>
            <person name="Bossers A."/>
            <person name="Mateman C."/>
            <person name="Pijl A.S."/>
            <person name="de Ridder D."/>
            <person name="Groenen M.A."/>
            <person name="Visser M.E."/>
            <person name="Megens H.J."/>
        </authorList>
    </citation>
    <scope>NUCLEOTIDE SEQUENCE [LARGE SCALE GENOMIC DNA]</scope>
    <source>
        <strain evidence="5">WM2013NL</strain>
        <tissue evidence="5">Head and thorax</tissue>
    </source>
</reference>
<dbReference type="InterPro" id="IPR036880">
    <property type="entry name" value="Kunitz_BPTI_sf"/>
</dbReference>
<evidence type="ECO:0000256" key="2">
    <source>
        <dbReference type="ARBA" id="ARBA00022900"/>
    </source>
</evidence>
<organism evidence="5 6">
    <name type="scientific">Operophtera brumata</name>
    <name type="common">Winter moth</name>
    <name type="synonym">Phalaena brumata</name>
    <dbReference type="NCBI Taxonomy" id="104452"/>
    <lineage>
        <taxon>Eukaryota</taxon>
        <taxon>Metazoa</taxon>
        <taxon>Ecdysozoa</taxon>
        <taxon>Arthropoda</taxon>
        <taxon>Hexapoda</taxon>
        <taxon>Insecta</taxon>
        <taxon>Pterygota</taxon>
        <taxon>Neoptera</taxon>
        <taxon>Endopterygota</taxon>
        <taxon>Lepidoptera</taxon>
        <taxon>Glossata</taxon>
        <taxon>Ditrysia</taxon>
        <taxon>Geometroidea</taxon>
        <taxon>Geometridae</taxon>
        <taxon>Larentiinae</taxon>
        <taxon>Operophtera</taxon>
    </lineage>
</organism>
<keyword evidence="3" id="KW-1015">Disulfide bond</keyword>
<keyword evidence="2" id="KW-0722">Serine protease inhibitor</keyword>
<evidence type="ECO:0000256" key="3">
    <source>
        <dbReference type="ARBA" id="ARBA00023157"/>
    </source>
</evidence>
<protein>
    <submittedName>
        <fullName evidence="5">Tfpi protein</fullName>
    </submittedName>
</protein>
<evidence type="ECO:0000313" key="6">
    <source>
        <dbReference type="Proteomes" id="UP000037510"/>
    </source>
</evidence>
<sequence length="87" mass="9634">MLKPGPGPCRGSITMYFFKPETLKCETFLWGGCQGNGNRFDTEEECTSTCLSRPDTKYGTTTTCGRSVSTTFTQDVEETKTTSIVRN</sequence>
<dbReference type="SUPFAM" id="SSF57362">
    <property type="entry name" value="BPTI-like"/>
    <property type="match status" value="1"/>
</dbReference>
<dbReference type="Gene3D" id="4.10.410.10">
    <property type="entry name" value="Pancreatic trypsin inhibitor Kunitz domain"/>
    <property type="match status" value="1"/>
</dbReference>
<dbReference type="Proteomes" id="UP000037510">
    <property type="component" value="Unassembled WGS sequence"/>
</dbReference>
<dbReference type="EMBL" id="JTDY01000071">
    <property type="protein sequence ID" value="KOB79039.1"/>
    <property type="molecule type" value="Genomic_DNA"/>
</dbReference>
<dbReference type="PROSITE" id="PS50279">
    <property type="entry name" value="BPTI_KUNITZ_2"/>
    <property type="match status" value="1"/>
</dbReference>
<dbReference type="InterPro" id="IPR020901">
    <property type="entry name" value="Prtase_inh_Kunz-CS"/>
</dbReference>
<dbReference type="InterPro" id="IPR050098">
    <property type="entry name" value="TFPI/VKTCI-like"/>
</dbReference>
<dbReference type="PRINTS" id="PR00759">
    <property type="entry name" value="BASICPTASE"/>
</dbReference>
<dbReference type="STRING" id="104452.A0A0L7LUH5"/>
<feature type="non-terminal residue" evidence="5">
    <location>
        <position position="87"/>
    </location>
</feature>
<dbReference type="SMART" id="SM00131">
    <property type="entry name" value="KU"/>
    <property type="match status" value="1"/>
</dbReference>
<comment type="caution">
    <text evidence="5">The sequence shown here is derived from an EMBL/GenBank/DDBJ whole genome shotgun (WGS) entry which is preliminary data.</text>
</comment>
<dbReference type="PROSITE" id="PS00280">
    <property type="entry name" value="BPTI_KUNITZ_1"/>
    <property type="match status" value="1"/>
</dbReference>
<name>A0A0L7LUH5_OPEBR</name>
<dbReference type="PANTHER" id="PTHR10083:SF374">
    <property type="entry name" value="BPTI_KUNITZ INHIBITOR DOMAIN-CONTAINING PROTEIN"/>
    <property type="match status" value="1"/>
</dbReference>
<evidence type="ECO:0000313" key="5">
    <source>
        <dbReference type="EMBL" id="KOB79039.1"/>
    </source>
</evidence>
<dbReference type="PANTHER" id="PTHR10083">
    <property type="entry name" value="KUNITZ-TYPE PROTEASE INHIBITOR-RELATED"/>
    <property type="match status" value="1"/>
</dbReference>
<dbReference type="GO" id="GO:0005615">
    <property type="term" value="C:extracellular space"/>
    <property type="evidence" value="ECO:0007669"/>
    <property type="project" value="TreeGrafter"/>
</dbReference>
<gene>
    <name evidence="5" type="ORF">OBRU01_01236</name>
</gene>
<dbReference type="CDD" id="cd00109">
    <property type="entry name" value="Kunitz-type"/>
    <property type="match status" value="1"/>
</dbReference>
<keyword evidence="6" id="KW-1185">Reference proteome</keyword>